<proteinExistence type="predicted"/>
<organism evidence="2 3">
    <name type="scientific">Somion occarium</name>
    <dbReference type="NCBI Taxonomy" id="3059160"/>
    <lineage>
        <taxon>Eukaryota</taxon>
        <taxon>Fungi</taxon>
        <taxon>Dikarya</taxon>
        <taxon>Basidiomycota</taxon>
        <taxon>Agaricomycotina</taxon>
        <taxon>Agaricomycetes</taxon>
        <taxon>Polyporales</taxon>
        <taxon>Cerrenaceae</taxon>
        <taxon>Somion</taxon>
    </lineage>
</organism>
<evidence type="ECO:0000313" key="3">
    <source>
        <dbReference type="Proteomes" id="UP001497453"/>
    </source>
</evidence>
<evidence type="ECO:0000256" key="1">
    <source>
        <dbReference type="SAM" id="Phobius"/>
    </source>
</evidence>
<reference evidence="3" key="1">
    <citation type="submission" date="2024-04" db="EMBL/GenBank/DDBJ databases">
        <authorList>
            <person name="Shaw F."/>
            <person name="Minotto A."/>
        </authorList>
    </citation>
    <scope>NUCLEOTIDE SEQUENCE [LARGE SCALE GENOMIC DNA]</scope>
</reference>
<evidence type="ECO:0008006" key="4">
    <source>
        <dbReference type="Google" id="ProtNLM"/>
    </source>
</evidence>
<keyword evidence="3" id="KW-1185">Reference proteome</keyword>
<accession>A0ABP1DJE8</accession>
<feature type="transmembrane region" description="Helical" evidence="1">
    <location>
        <begin position="230"/>
        <end position="253"/>
    </location>
</feature>
<dbReference type="EMBL" id="OZ037947">
    <property type="protein sequence ID" value="CAL1707958.1"/>
    <property type="molecule type" value="Genomic_DNA"/>
</dbReference>
<gene>
    <name evidence="2" type="ORF">GFSPODELE1_LOCUS6618</name>
</gene>
<keyword evidence="1" id="KW-0812">Transmembrane</keyword>
<keyword evidence="1" id="KW-0472">Membrane</keyword>
<name>A0ABP1DJE8_9APHY</name>
<protein>
    <recommendedName>
        <fullName evidence="4">Transmembrane protein</fullName>
    </recommendedName>
</protein>
<keyword evidence="1" id="KW-1133">Transmembrane helix</keyword>
<feature type="transmembrane region" description="Helical" evidence="1">
    <location>
        <begin position="64"/>
        <end position="88"/>
    </location>
</feature>
<dbReference type="Proteomes" id="UP001497453">
    <property type="component" value="Chromosome 4"/>
</dbReference>
<feature type="transmembrane region" description="Helical" evidence="1">
    <location>
        <begin position="100"/>
        <end position="119"/>
    </location>
</feature>
<feature type="transmembrane region" description="Helical" evidence="1">
    <location>
        <begin position="131"/>
        <end position="153"/>
    </location>
</feature>
<feature type="transmembrane region" description="Helical" evidence="1">
    <location>
        <begin position="32"/>
        <end position="52"/>
    </location>
</feature>
<sequence>MASPSPIGCDSLPNPLAPAAWLPPDFAPWYAAAQYVFSAVFGAWLWDVVMALGDEIRMFRKKPLAISNIIYVLARLLSGGCILGSLLFEVAPQKHCGRALQVLSWFGAFAVPCNGLLFFLRVRGVFHHSRLTVAGFAILWLSTLSALSAPFGFQPVNIGPTAFCLIGGAAKYSAAGFVTIAIFDTIVFSAITFRVLSFAVEDTWRGRIRAFMKGQGVGHVSKALLQTGQLYYLATTGVNVAVMVILLSGAGAAQFQAMVPVPNVALQNVMACKVFRLLKLGLIQDNPTTWSTFRGTASRNTGTTQTGNTRRDIIRREGDEEFGSRPPLEFVVNPSHAQVTVSQHSETTTDNLEMKDWKAGAIV</sequence>
<evidence type="ECO:0000313" key="2">
    <source>
        <dbReference type="EMBL" id="CAL1707958.1"/>
    </source>
</evidence>
<feature type="transmembrane region" description="Helical" evidence="1">
    <location>
        <begin position="173"/>
        <end position="200"/>
    </location>
</feature>